<keyword evidence="3" id="KW-1185">Reference proteome</keyword>
<dbReference type="PANTHER" id="PTHR43194">
    <property type="entry name" value="HYDROLASE ALPHA/BETA FOLD FAMILY"/>
    <property type="match status" value="1"/>
</dbReference>
<accession>A0A5C1NDF4</accession>
<protein>
    <submittedName>
        <fullName evidence="2">Alpha/beta hydrolase</fullName>
    </submittedName>
</protein>
<name>A0A5C1NDF4_9GAMM</name>
<dbReference type="KEGG" id="hbh:E4T21_04590"/>
<dbReference type="InterPro" id="IPR000073">
    <property type="entry name" value="AB_hydrolase_1"/>
</dbReference>
<evidence type="ECO:0000313" key="3">
    <source>
        <dbReference type="Proteomes" id="UP000324285"/>
    </source>
</evidence>
<dbReference type="GO" id="GO:0016787">
    <property type="term" value="F:hydrolase activity"/>
    <property type="evidence" value="ECO:0007669"/>
    <property type="project" value="UniProtKB-KW"/>
</dbReference>
<gene>
    <name evidence="2" type="ORF">E4T21_04590</name>
</gene>
<proteinExistence type="predicted"/>
<dbReference type="RefSeq" id="WP_149283924.1">
    <property type="nucleotide sequence ID" value="NZ_CP038437.2"/>
</dbReference>
<reference evidence="2" key="1">
    <citation type="submission" date="2021-02" db="EMBL/GenBank/DDBJ databases">
        <title>Strain Y2R2, a novel species of the genus Halomonas.</title>
        <authorList>
            <person name="Huang H."/>
        </authorList>
    </citation>
    <scope>NUCLEOTIDE SEQUENCE</scope>
    <source>
        <strain evidence="2">Y2R2</strain>
    </source>
</reference>
<dbReference type="AlphaFoldDB" id="A0A5C1NDF4"/>
<organism evidence="2 3">
    <name type="scientific">Halomonas binhaiensis</name>
    <dbReference type="NCBI Taxonomy" id="2562282"/>
    <lineage>
        <taxon>Bacteria</taxon>
        <taxon>Pseudomonadati</taxon>
        <taxon>Pseudomonadota</taxon>
        <taxon>Gammaproteobacteria</taxon>
        <taxon>Oceanospirillales</taxon>
        <taxon>Halomonadaceae</taxon>
        <taxon>Halomonas</taxon>
    </lineage>
</organism>
<dbReference type="Proteomes" id="UP000324285">
    <property type="component" value="Chromosome"/>
</dbReference>
<sequence length="274" mass="31133">MKADIDLMEVNGYTIYVEKHFKKENKKTAIMVNGALSTTTSFRNCVKHLGNSLNFILFDLPFTGGSKKHNEGSYILTKEEEVSILLFLIEHYRPHFLVSVSWGGYAALMALAHQPPSIEKAAIASFATHLNGPMKEYLLRAKHLADDKKFEDVAILMNNEVGKYLPRIIKYINKKHISTLDQREYNQAYFHINQVLEAGTVDYSDIWSNINTPVVFINGEKDEHTPPSSARRLENSISSCEFKVIKEAGHFLDIENRVAHNNLMSTLREVFAIA</sequence>
<dbReference type="SUPFAM" id="SSF53474">
    <property type="entry name" value="alpha/beta-Hydrolases"/>
    <property type="match status" value="1"/>
</dbReference>
<feature type="domain" description="AB hydrolase-1" evidence="1">
    <location>
        <begin position="30"/>
        <end position="254"/>
    </location>
</feature>
<dbReference type="Pfam" id="PF00561">
    <property type="entry name" value="Abhydrolase_1"/>
    <property type="match status" value="1"/>
</dbReference>
<dbReference type="EMBL" id="CP038437">
    <property type="protein sequence ID" value="QEM80910.1"/>
    <property type="molecule type" value="Genomic_DNA"/>
</dbReference>
<dbReference type="Gene3D" id="3.40.50.1820">
    <property type="entry name" value="alpha/beta hydrolase"/>
    <property type="match status" value="1"/>
</dbReference>
<keyword evidence="2" id="KW-0378">Hydrolase</keyword>
<dbReference type="OrthoDB" id="6984192at2"/>
<evidence type="ECO:0000313" key="2">
    <source>
        <dbReference type="EMBL" id="QEM80910.1"/>
    </source>
</evidence>
<dbReference type="PANTHER" id="PTHR43194:SF5">
    <property type="entry name" value="PIMELOYL-[ACYL-CARRIER PROTEIN] METHYL ESTER ESTERASE"/>
    <property type="match status" value="1"/>
</dbReference>
<evidence type="ECO:0000259" key="1">
    <source>
        <dbReference type="Pfam" id="PF00561"/>
    </source>
</evidence>
<dbReference type="InterPro" id="IPR050228">
    <property type="entry name" value="Carboxylesterase_BioH"/>
</dbReference>
<dbReference type="InterPro" id="IPR029058">
    <property type="entry name" value="AB_hydrolase_fold"/>
</dbReference>